<feature type="DNA-binding region" description="HMG box" evidence="1">
    <location>
        <begin position="27"/>
        <end position="105"/>
    </location>
</feature>
<dbReference type="InterPro" id="IPR009071">
    <property type="entry name" value="HMG_box_dom"/>
</dbReference>
<dbReference type="GO" id="GO:0005634">
    <property type="term" value="C:nucleus"/>
    <property type="evidence" value="ECO:0007669"/>
    <property type="project" value="UniProtKB-UniRule"/>
</dbReference>
<dbReference type="Proteomes" id="UP000234323">
    <property type="component" value="Unassembled WGS sequence"/>
</dbReference>
<proteinExistence type="predicted"/>
<dbReference type="InterPro" id="IPR036910">
    <property type="entry name" value="HMG_box_dom_sf"/>
</dbReference>
<keyword evidence="1" id="KW-0539">Nucleus</keyword>
<dbReference type="EMBL" id="LLXI01000136">
    <property type="protein sequence ID" value="PKY41199.1"/>
    <property type="molecule type" value="Genomic_DNA"/>
</dbReference>
<feature type="region of interest" description="Disordered" evidence="2">
    <location>
        <begin position="84"/>
        <end position="104"/>
    </location>
</feature>
<dbReference type="AlphaFoldDB" id="A0A1B1EVG0"/>
<evidence type="ECO:0000313" key="6">
    <source>
        <dbReference type="Proteomes" id="UP000234323"/>
    </source>
</evidence>
<evidence type="ECO:0000313" key="4">
    <source>
        <dbReference type="EMBL" id="ANQ32813.1"/>
    </source>
</evidence>
<sequence length="180" mass="21754">MIPETNVQPDKMETHDNFIHEFPNKRQKKSPNGFIKYRTVEWQRFKKENPNVTTQKFSSIAAEAWNRMTGSQKNYYIKLKLETSPKKNNRVGPKRRYNKKNKKNEQNINQELPMEDPPIDFNNYNNYNEENFHFINQADEYFSSYPNVINFDDKLSAIQEIYPIYYYDATLFYDFTIFNI</sequence>
<evidence type="ECO:0000259" key="3">
    <source>
        <dbReference type="PROSITE" id="PS50118"/>
    </source>
</evidence>
<gene>
    <name evidence="4" type="primary">HMG153</name>
    <name evidence="5" type="ORF">RhiirA4_454733</name>
</gene>
<evidence type="ECO:0000256" key="2">
    <source>
        <dbReference type="SAM" id="MobiDB-lite"/>
    </source>
</evidence>
<evidence type="ECO:0000256" key="1">
    <source>
        <dbReference type="PROSITE-ProRule" id="PRU00267"/>
    </source>
</evidence>
<dbReference type="VEuPathDB" id="FungiDB:RhiirFUN_011376"/>
<dbReference type="SMART" id="SM00398">
    <property type="entry name" value="HMG"/>
    <property type="match status" value="1"/>
</dbReference>
<reference evidence="5 6" key="2">
    <citation type="submission" date="2015-10" db="EMBL/GenBank/DDBJ databases">
        <title>Genome analyses suggest a sexual origin of heterokaryosis in a supposedly ancient asexual fungus.</title>
        <authorList>
            <person name="Ropars J."/>
            <person name="Sedzielewska K."/>
            <person name="Noel J."/>
            <person name="Charron P."/>
            <person name="Farinelli L."/>
            <person name="Marton T."/>
            <person name="Kruger M."/>
            <person name="Pelin A."/>
            <person name="Brachmann A."/>
            <person name="Corradi N."/>
        </authorList>
    </citation>
    <scope>NUCLEOTIDE SEQUENCE [LARGE SCALE GENOMIC DNA]</scope>
    <source>
        <strain evidence="5 6">A4</strain>
    </source>
</reference>
<organism evidence="4">
    <name type="scientific">Rhizophagus irregularis</name>
    <dbReference type="NCBI Taxonomy" id="588596"/>
    <lineage>
        <taxon>Eukaryota</taxon>
        <taxon>Fungi</taxon>
        <taxon>Fungi incertae sedis</taxon>
        <taxon>Mucoromycota</taxon>
        <taxon>Glomeromycotina</taxon>
        <taxon>Glomeromycetes</taxon>
        <taxon>Glomerales</taxon>
        <taxon>Glomeraceae</taxon>
        <taxon>Rhizophagus</taxon>
    </lineage>
</organism>
<feature type="domain" description="HMG box" evidence="3">
    <location>
        <begin position="27"/>
        <end position="105"/>
    </location>
</feature>
<accession>A0A1B1EVG0</accession>
<keyword evidence="1" id="KW-0238">DNA-binding</keyword>
<evidence type="ECO:0000313" key="5">
    <source>
        <dbReference type="EMBL" id="PKY41199.1"/>
    </source>
</evidence>
<dbReference type="PROSITE" id="PS50118">
    <property type="entry name" value="HMG_BOX_2"/>
    <property type="match status" value="1"/>
</dbReference>
<dbReference type="EMBL" id="KT212247">
    <property type="protein sequence ID" value="ANQ32813.1"/>
    <property type="molecule type" value="Genomic_DNA"/>
</dbReference>
<dbReference type="Gene3D" id="1.10.30.10">
    <property type="entry name" value="High mobility group box domain"/>
    <property type="match status" value="1"/>
</dbReference>
<name>A0A1B1EVG0_9GLOM</name>
<protein>
    <submittedName>
        <fullName evidence="4">MATA-HMG</fullName>
    </submittedName>
</protein>
<dbReference type="VEuPathDB" id="FungiDB:FUN_015522"/>
<keyword evidence="6" id="KW-1185">Reference proteome</keyword>
<dbReference type="GO" id="GO:0003677">
    <property type="term" value="F:DNA binding"/>
    <property type="evidence" value="ECO:0007669"/>
    <property type="project" value="UniProtKB-UniRule"/>
</dbReference>
<reference evidence="4" key="1">
    <citation type="submission" date="2015-06" db="EMBL/GenBank/DDBJ databases">
        <title>Evolution and Diversity of Sexually-Related Genes in an Arbuscular Mycorrhizal Fungi.</title>
        <authorList>
            <person name="Charron P."/>
            <person name="Marton T."/>
            <person name="Corradi N."/>
        </authorList>
    </citation>
    <scope>NUCLEOTIDE SEQUENCE</scope>
    <source>
        <strain evidence="4">A4</strain>
    </source>
</reference>
<dbReference type="VEuPathDB" id="FungiDB:RhiirA1_442922"/>
<feature type="compositionally biased region" description="Basic residues" evidence="2">
    <location>
        <begin position="87"/>
        <end position="102"/>
    </location>
</feature>
<dbReference type="Pfam" id="PF00505">
    <property type="entry name" value="HMG_box"/>
    <property type="match status" value="1"/>
</dbReference>
<dbReference type="SUPFAM" id="SSF47095">
    <property type="entry name" value="HMG-box"/>
    <property type="match status" value="1"/>
</dbReference>
<dbReference type="OrthoDB" id="2362753at2759"/>